<dbReference type="OMA" id="PACCANC"/>
<feature type="region of interest" description="Disordered" evidence="1">
    <location>
        <begin position="27"/>
        <end position="286"/>
    </location>
</feature>
<feature type="chain" id="PRO_5003261902" evidence="2">
    <location>
        <begin position="26"/>
        <end position="286"/>
    </location>
</feature>
<dbReference type="GeneID" id="10503276"/>
<evidence type="ECO:0000256" key="2">
    <source>
        <dbReference type="SAM" id="SignalP"/>
    </source>
</evidence>
<reference evidence="4" key="1">
    <citation type="journal article" date="2011" name="Genome Biol.">
        <title>Comparative genomics of the social amoebae Dictyostelium discoideum and Dictyostelium purpureum.</title>
        <authorList>
            <consortium name="US DOE Joint Genome Institute (JGI-PGF)"/>
            <person name="Sucgang R."/>
            <person name="Kuo A."/>
            <person name="Tian X."/>
            <person name="Salerno W."/>
            <person name="Parikh A."/>
            <person name="Feasley C.L."/>
            <person name="Dalin E."/>
            <person name="Tu H."/>
            <person name="Huang E."/>
            <person name="Barry K."/>
            <person name="Lindquist E."/>
            <person name="Shapiro H."/>
            <person name="Bruce D."/>
            <person name="Schmutz J."/>
            <person name="Salamov A."/>
            <person name="Fey P."/>
            <person name="Gaudet P."/>
            <person name="Anjard C."/>
            <person name="Babu M.M."/>
            <person name="Basu S."/>
            <person name="Bushmanova Y."/>
            <person name="van der Wel H."/>
            <person name="Katoh-Kurasawa M."/>
            <person name="Dinh C."/>
            <person name="Coutinho P.M."/>
            <person name="Saito T."/>
            <person name="Elias M."/>
            <person name="Schaap P."/>
            <person name="Kay R.R."/>
            <person name="Henrissat B."/>
            <person name="Eichinger L."/>
            <person name="Rivero F."/>
            <person name="Putnam N.H."/>
            <person name="West C.M."/>
            <person name="Loomis W.F."/>
            <person name="Chisholm R.L."/>
            <person name="Shaulsky G."/>
            <person name="Strassmann J.E."/>
            <person name="Queller D.C."/>
            <person name="Kuspa A."/>
            <person name="Grigoriev I.V."/>
        </authorList>
    </citation>
    <scope>NUCLEOTIDE SEQUENCE [LARGE SCALE GENOMIC DNA]</scope>
    <source>
        <strain evidence="4">QSDP1</strain>
    </source>
</reference>
<evidence type="ECO:0000256" key="1">
    <source>
        <dbReference type="SAM" id="MobiDB-lite"/>
    </source>
</evidence>
<name>F0ZQZ3_DICPU</name>
<feature type="compositionally biased region" description="Pro residues" evidence="1">
    <location>
        <begin position="235"/>
        <end position="249"/>
    </location>
</feature>
<proteinExistence type="predicted"/>
<sequence length="286" mass="31411">MIFSIVLAIFIHLFLFFISKHDINTQNNPTPSKQPQEPVGTKTNNNPPPSTQPQEPVGTKTNNNPPSTQSQKPVGTKTNNDPPPSTQPSQSPQSKNKFVGGPNLFNRPSPYLVQSTPQQGLPKQHSAQPPQERPVSQIKKGTSPVPNGNSPVKSDPPQPPMNRPPSTPNGDHKPPPVPDCHSPERPHSKPKHSASIPDYKKLFQAMDAFEKQQQQQEQEQEQQQQQKQEQQQQPTPQPQPTQNPNPRPNPRTTQTLNSTGSSGSSHRSAYIGPSLINQSNGGSRSD</sequence>
<dbReference type="RefSeq" id="XP_003289849.1">
    <property type="nucleotide sequence ID" value="XM_003289801.1"/>
</dbReference>
<feature type="compositionally biased region" description="Polar residues" evidence="1">
    <location>
        <begin position="112"/>
        <end position="129"/>
    </location>
</feature>
<dbReference type="VEuPathDB" id="AmoebaDB:DICPUDRAFT_154298"/>
<dbReference type="InParanoid" id="F0ZQZ3"/>
<feature type="compositionally biased region" description="Polar residues" evidence="1">
    <location>
        <begin position="59"/>
        <end position="80"/>
    </location>
</feature>
<accession>F0ZQZ3</accession>
<organism evidence="3 4">
    <name type="scientific">Dictyostelium purpureum</name>
    <name type="common">Slime mold</name>
    <dbReference type="NCBI Taxonomy" id="5786"/>
    <lineage>
        <taxon>Eukaryota</taxon>
        <taxon>Amoebozoa</taxon>
        <taxon>Evosea</taxon>
        <taxon>Eumycetozoa</taxon>
        <taxon>Dictyostelia</taxon>
        <taxon>Dictyosteliales</taxon>
        <taxon>Dictyosteliaceae</taxon>
        <taxon>Dictyostelium</taxon>
    </lineage>
</organism>
<feature type="compositionally biased region" description="Low complexity" evidence="1">
    <location>
        <begin position="211"/>
        <end position="234"/>
    </location>
</feature>
<feature type="compositionally biased region" description="Low complexity" evidence="1">
    <location>
        <begin position="250"/>
        <end position="268"/>
    </location>
</feature>
<evidence type="ECO:0000313" key="3">
    <source>
        <dbReference type="EMBL" id="EGC33629.1"/>
    </source>
</evidence>
<gene>
    <name evidence="3" type="ORF">DICPUDRAFT_154298</name>
</gene>
<evidence type="ECO:0000313" key="4">
    <source>
        <dbReference type="Proteomes" id="UP000001064"/>
    </source>
</evidence>
<dbReference type="AlphaFoldDB" id="F0ZQZ3"/>
<feature type="compositionally biased region" description="Polar residues" evidence="1">
    <location>
        <begin position="275"/>
        <end position="286"/>
    </location>
</feature>
<feature type="signal peptide" evidence="2">
    <location>
        <begin position="1"/>
        <end position="25"/>
    </location>
</feature>
<dbReference type="EMBL" id="GL871133">
    <property type="protein sequence ID" value="EGC33629.1"/>
    <property type="molecule type" value="Genomic_DNA"/>
</dbReference>
<dbReference type="Proteomes" id="UP000001064">
    <property type="component" value="Unassembled WGS sequence"/>
</dbReference>
<keyword evidence="2" id="KW-0732">Signal</keyword>
<feature type="compositionally biased region" description="Pro residues" evidence="1">
    <location>
        <begin position="154"/>
        <end position="167"/>
    </location>
</feature>
<protein>
    <submittedName>
        <fullName evidence="3">Uncharacterized protein</fullName>
    </submittedName>
</protein>
<keyword evidence="4" id="KW-1185">Reference proteome</keyword>
<dbReference type="KEGG" id="dpp:DICPUDRAFT_154298"/>